<evidence type="ECO:0000313" key="5">
    <source>
        <dbReference type="EMBL" id="KAH0555981.1"/>
    </source>
</evidence>
<evidence type="ECO:0000259" key="4">
    <source>
        <dbReference type="PROSITE" id="PS51228"/>
    </source>
</evidence>
<dbReference type="GO" id="GO:0000062">
    <property type="term" value="F:fatty-acyl-CoA binding"/>
    <property type="evidence" value="ECO:0007669"/>
    <property type="project" value="InterPro"/>
</dbReference>
<dbReference type="Pfam" id="PF00887">
    <property type="entry name" value="ACBP"/>
    <property type="match status" value="1"/>
</dbReference>
<dbReference type="Proteomes" id="UP000750711">
    <property type="component" value="Unassembled WGS sequence"/>
</dbReference>
<name>A0A9P8L822_9PEZI</name>
<dbReference type="PRINTS" id="PR00689">
    <property type="entry name" value="ACOABINDINGP"/>
</dbReference>
<evidence type="ECO:0000256" key="1">
    <source>
        <dbReference type="ARBA" id="ARBA00005567"/>
    </source>
</evidence>
<dbReference type="Gene3D" id="1.20.80.10">
    <property type="match status" value="1"/>
</dbReference>
<gene>
    <name evidence="5" type="ORF">GP486_006076</name>
</gene>
<sequence length="126" mass="14412">MSEVSKSKEFEKAAEDSRKLKTKPNNDDLLQLYALYKIGIQETPEEPGMFDFKVTLSIHFSSNEPRLIAEPFRQKGRAKKRAWQELVDEGVTPEEAQKRYVTLVEKLKETYGYDADKEPEVIGAGS</sequence>
<evidence type="ECO:0000256" key="3">
    <source>
        <dbReference type="SAM" id="MobiDB-lite"/>
    </source>
</evidence>
<reference evidence="5" key="1">
    <citation type="submission" date="2021-03" db="EMBL/GenBank/DDBJ databases">
        <title>Comparative genomics and phylogenomic investigation of the class Geoglossomycetes provide insights into ecological specialization and systematics.</title>
        <authorList>
            <person name="Melie T."/>
            <person name="Pirro S."/>
            <person name="Miller A.N."/>
            <person name="Quandt A."/>
        </authorList>
    </citation>
    <scope>NUCLEOTIDE SEQUENCE</scope>
    <source>
        <strain evidence="5">CAQ_001_2017</strain>
    </source>
</reference>
<accession>A0A9P8L822</accession>
<dbReference type="GO" id="GO:0006631">
    <property type="term" value="P:fatty acid metabolic process"/>
    <property type="evidence" value="ECO:0007669"/>
    <property type="project" value="TreeGrafter"/>
</dbReference>
<organism evidence="5 6">
    <name type="scientific">Trichoglossum hirsutum</name>
    <dbReference type="NCBI Taxonomy" id="265104"/>
    <lineage>
        <taxon>Eukaryota</taxon>
        <taxon>Fungi</taxon>
        <taxon>Dikarya</taxon>
        <taxon>Ascomycota</taxon>
        <taxon>Pezizomycotina</taxon>
        <taxon>Geoglossomycetes</taxon>
        <taxon>Geoglossales</taxon>
        <taxon>Geoglossaceae</taxon>
        <taxon>Trichoglossum</taxon>
    </lineage>
</organism>
<comment type="similarity">
    <text evidence="1">Belongs to the ACBP family.</text>
</comment>
<dbReference type="PANTHER" id="PTHR23310">
    <property type="entry name" value="ACYL-COA-BINDING PROTEIN, ACBP"/>
    <property type="match status" value="1"/>
</dbReference>
<proteinExistence type="inferred from homology"/>
<dbReference type="SUPFAM" id="SSF47027">
    <property type="entry name" value="Acyl-CoA binding protein"/>
    <property type="match status" value="1"/>
</dbReference>
<dbReference type="AlphaFoldDB" id="A0A9P8L822"/>
<dbReference type="PROSITE" id="PS51228">
    <property type="entry name" value="ACB_2"/>
    <property type="match status" value="1"/>
</dbReference>
<dbReference type="InterPro" id="IPR000582">
    <property type="entry name" value="Acyl-CoA-binding_protein"/>
</dbReference>
<dbReference type="InterPro" id="IPR014352">
    <property type="entry name" value="FERM/acyl-CoA-bd_prot_sf"/>
</dbReference>
<keyword evidence="2" id="KW-0446">Lipid-binding</keyword>
<dbReference type="EMBL" id="JAGHQM010001276">
    <property type="protein sequence ID" value="KAH0555981.1"/>
    <property type="molecule type" value="Genomic_DNA"/>
</dbReference>
<feature type="region of interest" description="Disordered" evidence="3">
    <location>
        <begin position="1"/>
        <end position="23"/>
    </location>
</feature>
<dbReference type="PANTHER" id="PTHR23310:SF62">
    <property type="entry name" value="ACYL-COA BINDING PROTEIN 1, ISOFORM A"/>
    <property type="match status" value="1"/>
</dbReference>
<comment type="caution">
    <text evidence="5">The sequence shown here is derived from an EMBL/GenBank/DDBJ whole genome shotgun (WGS) entry which is preliminary data.</text>
</comment>
<keyword evidence="6" id="KW-1185">Reference proteome</keyword>
<feature type="domain" description="ACB" evidence="4">
    <location>
        <begin position="6"/>
        <end position="113"/>
    </location>
</feature>
<evidence type="ECO:0000256" key="2">
    <source>
        <dbReference type="ARBA" id="ARBA00023121"/>
    </source>
</evidence>
<dbReference type="InterPro" id="IPR035984">
    <property type="entry name" value="Acyl-CoA-binding_sf"/>
</dbReference>
<feature type="compositionally biased region" description="Basic and acidic residues" evidence="3">
    <location>
        <begin position="1"/>
        <end position="19"/>
    </location>
</feature>
<evidence type="ECO:0000313" key="6">
    <source>
        <dbReference type="Proteomes" id="UP000750711"/>
    </source>
</evidence>
<protein>
    <recommendedName>
        <fullName evidence="4">ACB domain-containing protein</fullName>
    </recommendedName>
</protein>